<dbReference type="PANTHER" id="PTHR42788:SF19">
    <property type="entry name" value="ALIPHATIC SULFONATES IMPORT ATP-BINDING PROTEIN SSUB 2"/>
    <property type="match status" value="1"/>
</dbReference>
<evidence type="ECO:0000256" key="2">
    <source>
        <dbReference type="ARBA" id="ARBA00022448"/>
    </source>
</evidence>
<protein>
    <submittedName>
        <fullName evidence="6">ABC transporter ATP-binding protein</fullName>
    </submittedName>
</protein>
<dbReference type="PROSITE" id="PS50893">
    <property type="entry name" value="ABC_TRANSPORTER_2"/>
    <property type="match status" value="1"/>
</dbReference>
<dbReference type="Gene3D" id="3.40.50.300">
    <property type="entry name" value="P-loop containing nucleotide triphosphate hydrolases"/>
    <property type="match status" value="1"/>
</dbReference>
<dbReference type="GO" id="GO:0016887">
    <property type="term" value="F:ATP hydrolysis activity"/>
    <property type="evidence" value="ECO:0007669"/>
    <property type="project" value="InterPro"/>
</dbReference>
<dbReference type="Pfam" id="PF00005">
    <property type="entry name" value="ABC_tran"/>
    <property type="match status" value="1"/>
</dbReference>
<evidence type="ECO:0000256" key="1">
    <source>
        <dbReference type="ARBA" id="ARBA00005417"/>
    </source>
</evidence>
<comment type="caution">
    <text evidence="6">The sequence shown here is derived from an EMBL/GenBank/DDBJ whole genome shotgun (WGS) entry which is preliminary data.</text>
</comment>
<keyword evidence="7" id="KW-1185">Reference proteome</keyword>
<reference evidence="6 7" key="1">
    <citation type="submission" date="2018-10" db="EMBL/GenBank/DDBJ databases">
        <title>An updated phylogeny of the Alphaproteobacteria reveals that the parasitic Rickettsiales and Holosporales have independent origins.</title>
        <authorList>
            <person name="Munoz-Gomez S.A."/>
            <person name="Hess S."/>
            <person name="Burger G."/>
            <person name="Lang B.F."/>
            <person name="Susko E."/>
            <person name="Slamovits C.H."/>
            <person name="Roger A.J."/>
        </authorList>
    </citation>
    <scope>NUCLEOTIDE SEQUENCE [LARGE SCALE GENOMIC DNA]</scope>
    <source>
        <strain evidence="6">HOLO01</strain>
    </source>
</reference>
<name>A0A4Q7DKL6_9PROT</name>
<feature type="domain" description="ABC transporter" evidence="5">
    <location>
        <begin position="1"/>
        <end position="199"/>
    </location>
</feature>
<dbReference type="InterPro" id="IPR017871">
    <property type="entry name" value="ABC_transporter-like_CS"/>
</dbReference>
<dbReference type="OrthoDB" id="8016555at2"/>
<dbReference type="InterPro" id="IPR003439">
    <property type="entry name" value="ABC_transporter-like_ATP-bd"/>
</dbReference>
<accession>A0A4Q7DKL6</accession>
<dbReference type="Proteomes" id="UP000293550">
    <property type="component" value="Unassembled WGS sequence"/>
</dbReference>
<dbReference type="InterPro" id="IPR003593">
    <property type="entry name" value="AAA+_ATPase"/>
</dbReference>
<dbReference type="SMART" id="SM00382">
    <property type="entry name" value="AAA"/>
    <property type="match status" value="1"/>
</dbReference>
<comment type="similarity">
    <text evidence="1">Belongs to the ABC transporter superfamily.</text>
</comment>
<dbReference type="InterPro" id="IPR027417">
    <property type="entry name" value="P-loop_NTPase"/>
</dbReference>
<dbReference type="EMBL" id="SCFB01000002">
    <property type="protein sequence ID" value="RZI46930.1"/>
    <property type="molecule type" value="Genomic_DNA"/>
</dbReference>
<organism evidence="6 7">
    <name type="scientific">Candidatus Finniella inopinata</name>
    <dbReference type="NCBI Taxonomy" id="1696036"/>
    <lineage>
        <taxon>Bacteria</taxon>
        <taxon>Pseudomonadati</taxon>
        <taxon>Pseudomonadota</taxon>
        <taxon>Alphaproteobacteria</taxon>
        <taxon>Holosporales</taxon>
        <taxon>Candidatus Paracaedibacteraceae</taxon>
        <taxon>Candidatus Finniella</taxon>
    </lineage>
</organism>
<dbReference type="InterPro" id="IPR050166">
    <property type="entry name" value="ABC_transporter_ATP-bind"/>
</dbReference>
<evidence type="ECO:0000256" key="3">
    <source>
        <dbReference type="ARBA" id="ARBA00022741"/>
    </source>
</evidence>
<evidence type="ECO:0000313" key="7">
    <source>
        <dbReference type="Proteomes" id="UP000293550"/>
    </source>
</evidence>
<evidence type="ECO:0000256" key="4">
    <source>
        <dbReference type="ARBA" id="ARBA00022840"/>
    </source>
</evidence>
<evidence type="ECO:0000259" key="5">
    <source>
        <dbReference type="PROSITE" id="PS50893"/>
    </source>
</evidence>
<proteinExistence type="inferred from homology"/>
<dbReference type="PANTHER" id="PTHR42788">
    <property type="entry name" value="TAURINE IMPORT ATP-BINDING PROTEIN-RELATED"/>
    <property type="match status" value="1"/>
</dbReference>
<dbReference type="GO" id="GO:0005524">
    <property type="term" value="F:ATP binding"/>
    <property type="evidence" value="ECO:0007669"/>
    <property type="project" value="UniProtKB-KW"/>
</dbReference>
<dbReference type="SUPFAM" id="SSF52540">
    <property type="entry name" value="P-loop containing nucleoside triphosphate hydrolases"/>
    <property type="match status" value="1"/>
</dbReference>
<evidence type="ECO:0000313" key="6">
    <source>
        <dbReference type="EMBL" id="RZI46930.1"/>
    </source>
</evidence>
<sequence length="201" mass="22146">MRYAFSIDCVSYQKKTVLAQQNFSIPVNKWTALVGKSGHGKTTLLKTLLGLVPGLNASPPGISLSYMPQRDLLLPWKTVIENVVLGATLRRETPNISKAKSLLRDVGLADEAQNYPHHLSVGMRQRVALARTLMEDADLILMDEPFSAVDHQTRDQLHTLAKRQLEGKTVLIVSHDPDEVVKMADHVLTLSGEPAVCLSDS</sequence>
<gene>
    <name evidence="6" type="ORF">EQU50_01515</name>
</gene>
<keyword evidence="2" id="KW-0813">Transport</keyword>
<keyword evidence="4 6" id="KW-0067">ATP-binding</keyword>
<dbReference type="AlphaFoldDB" id="A0A4Q7DKL6"/>
<dbReference type="PROSITE" id="PS00211">
    <property type="entry name" value="ABC_TRANSPORTER_1"/>
    <property type="match status" value="1"/>
</dbReference>
<keyword evidence="3" id="KW-0547">Nucleotide-binding</keyword>